<dbReference type="Pfam" id="PF09413">
    <property type="entry name" value="DUF2007"/>
    <property type="match status" value="1"/>
</dbReference>
<organism evidence="2 3">
    <name type="scientific">Thalassolituus pacificus</name>
    <dbReference type="NCBI Taxonomy" id="2975440"/>
    <lineage>
        <taxon>Bacteria</taxon>
        <taxon>Pseudomonadati</taxon>
        <taxon>Pseudomonadota</taxon>
        <taxon>Gammaproteobacteria</taxon>
        <taxon>Oceanospirillales</taxon>
        <taxon>Oceanospirillaceae</taxon>
        <taxon>Thalassolituus</taxon>
    </lineage>
</organism>
<comment type="caution">
    <text evidence="2">The sequence shown here is derived from an EMBL/GenBank/DDBJ whole genome shotgun (WGS) entry which is preliminary data.</text>
</comment>
<dbReference type="AlphaFoldDB" id="A0A9X3AF03"/>
<dbReference type="RefSeq" id="WP_260974519.1">
    <property type="nucleotide sequence ID" value="NZ_JAOANI010000002.1"/>
</dbReference>
<sequence>MKCVYQAADTLEAHLVLGLLEQHRIQGFIEGAHLTGGLGELPLQNYVRVLVNDVDFDAGRRLMLEYDQANAVTDPLPPPMFRHWGWFVLALLAIIAAESLRFL</sequence>
<dbReference type="EMBL" id="JAOANI010000002">
    <property type="protein sequence ID" value="MCT7357586.1"/>
    <property type="molecule type" value="Genomic_DNA"/>
</dbReference>
<reference evidence="2" key="2">
    <citation type="submission" date="2022-08" db="EMBL/GenBank/DDBJ databases">
        <authorList>
            <person name="Dong C."/>
        </authorList>
    </citation>
    <scope>NUCLEOTIDE SEQUENCE</scope>
    <source>
        <strain evidence="2">59MF3M-4</strain>
    </source>
</reference>
<accession>A0A9X3AF03</accession>
<dbReference type="Gene3D" id="3.30.70.790">
    <property type="entry name" value="UreE, C-terminal domain"/>
    <property type="match status" value="1"/>
</dbReference>
<protein>
    <submittedName>
        <fullName evidence="2">DUF2007 domain-containing protein</fullName>
    </submittedName>
</protein>
<evidence type="ECO:0000259" key="1">
    <source>
        <dbReference type="Pfam" id="PF09413"/>
    </source>
</evidence>
<proteinExistence type="predicted"/>
<dbReference type="InterPro" id="IPR018551">
    <property type="entry name" value="DUF2007"/>
</dbReference>
<dbReference type="Proteomes" id="UP001147830">
    <property type="component" value="Unassembled WGS sequence"/>
</dbReference>
<evidence type="ECO:0000313" key="3">
    <source>
        <dbReference type="Proteomes" id="UP001147830"/>
    </source>
</evidence>
<reference evidence="2" key="1">
    <citation type="journal article" date="2022" name="Front. Microbiol.">
        <title>Genome-based taxonomic rearrangement of Oceanobacter-related bacteria including the description of Thalassolituus hydrocarbonoclasticus sp. nov. and Thalassolituus pacificus sp. nov. and emended description of the genus Thalassolituus.</title>
        <authorList>
            <person name="Dong C."/>
            <person name="Wei L."/>
            <person name="Wang J."/>
            <person name="Lai Q."/>
            <person name="Huang Z."/>
            <person name="Shao Z."/>
        </authorList>
    </citation>
    <scope>NUCLEOTIDE SEQUENCE</scope>
    <source>
        <strain evidence="2">59MF3M-4</strain>
    </source>
</reference>
<gene>
    <name evidence="2" type="ORF">NYR02_00930</name>
</gene>
<name>A0A9X3AF03_9GAMM</name>
<feature type="domain" description="DUF2007" evidence="1">
    <location>
        <begin position="1"/>
        <end position="65"/>
    </location>
</feature>
<evidence type="ECO:0000313" key="2">
    <source>
        <dbReference type="EMBL" id="MCT7357586.1"/>
    </source>
</evidence>
<keyword evidence="3" id="KW-1185">Reference proteome</keyword>